<feature type="region of interest" description="Disordered" evidence="1">
    <location>
        <begin position="1"/>
        <end position="54"/>
    </location>
</feature>
<evidence type="ECO:0000313" key="3">
    <source>
        <dbReference type="Proteomes" id="UP001431209"/>
    </source>
</evidence>
<dbReference type="EMBL" id="JAOPGA020000798">
    <property type="protein sequence ID" value="KAL0481950.1"/>
    <property type="molecule type" value="Genomic_DNA"/>
</dbReference>
<keyword evidence="2" id="KW-0347">Helicase</keyword>
<evidence type="ECO:0000256" key="1">
    <source>
        <dbReference type="SAM" id="MobiDB-lite"/>
    </source>
</evidence>
<comment type="caution">
    <text evidence="2">The sequence shown here is derived from an EMBL/GenBank/DDBJ whole genome shotgun (WGS) entry which is preliminary data.</text>
</comment>
<keyword evidence="2" id="KW-0547">Nucleotide-binding</keyword>
<protein>
    <submittedName>
        <fullName evidence="2">Antiviral helicase</fullName>
    </submittedName>
</protein>
<gene>
    <name evidence="2" type="ORF">AKO1_013194</name>
</gene>
<accession>A0AAW2YYX8</accession>
<keyword evidence="2" id="KW-0067">ATP-binding</keyword>
<feature type="compositionally biased region" description="Gly residues" evidence="1">
    <location>
        <begin position="14"/>
        <end position="30"/>
    </location>
</feature>
<organism evidence="2 3">
    <name type="scientific">Acrasis kona</name>
    <dbReference type="NCBI Taxonomy" id="1008807"/>
    <lineage>
        <taxon>Eukaryota</taxon>
        <taxon>Discoba</taxon>
        <taxon>Heterolobosea</taxon>
        <taxon>Tetramitia</taxon>
        <taxon>Eutetramitia</taxon>
        <taxon>Acrasidae</taxon>
        <taxon>Acrasis</taxon>
    </lineage>
</organism>
<feature type="region of interest" description="Disordered" evidence="1">
    <location>
        <begin position="289"/>
        <end position="348"/>
    </location>
</feature>
<reference evidence="2 3" key="1">
    <citation type="submission" date="2024-03" db="EMBL/GenBank/DDBJ databases">
        <title>The Acrasis kona genome and developmental transcriptomes reveal deep origins of eukaryotic multicellular pathways.</title>
        <authorList>
            <person name="Sheikh S."/>
            <person name="Fu C.-J."/>
            <person name="Brown M.W."/>
            <person name="Baldauf S.L."/>
        </authorList>
    </citation>
    <scope>NUCLEOTIDE SEQUENCE [LARGE SCALE GENOMIC DNA]</scope>
    <source>
        <strain evidence="2 3">ATCC MYA-3509</strain>
    </source>
</reference>
<dbReference type="Proteomes" id="UP001431209">
    <property type="component" value="Unassembled WGS sequence"/>
</dbReference>
<feature type="compositionally biased region" description="Acidic residues" evidence="1">
    <location>
        <begin position="316"/>
        <end position="327"/>
    </location>
</feature>
<keyword evidence="2" id="KW-0378">Hydrolase</keyword>
<proteinExistence type="predicted"/>
<dbReference type="GO" id="GO:0004386">
    <property type="term" value="F:helicase activity"/>
    <property type="evidence" value="ECO:0007669"/>
    <property type="project" value="UniProtKB-KW"/>
</dbReference>
<feature type="compositionally biased region" description="Low complexity" evidence="1">
    <location>
        <begin position="1"/>
        <end position="13"/>
    </location>
</feature>
<dbReference type="AlphaFoldDB" id="A0AAW2YYX8"/>
<name>A0AAW2YYX8_9EUKA</name>
<sequence>MSSRGSYNNNNRGSRGGASRGNSGRGGSRGGNTSNTQHHYKQHTQQPQGPPTEIPEDIVLTLRLVAFIEELYVKLKGQNKYDASDDKKDRPIIKTRGRNQLMHCTQRTKEVDAEQQEKFNKCYRENAGHDVFAFGHYKEVFQEHFGTTCLLCIRNIVNSIAERGNVNIDRSYIKLKHVDNDMDYLLLFRTMIHEIEKALDETPAEDSKVVEKLKDKNEKFYDRLNLKFHSKREIGTWHFLYVCDDVVTEPDTPNLVPQYHALVDDMIEKLTGPEREEHLQRWREELKATYGAPTKEGKDNNQQDEDDLDDVHHDDDQDDEKEQQDEKDESKEQQPKEPVQPQYPGVQVTIKDHEIARNIPKNRDVPEGVDPEKIQRYQERNKKYGELRRAINSDNLQLKRIFTHELKLTIKTADLNQENDLMDTLYHDLKLRDGDVWSVKQKLNDYLKRYPEAAVAVLDDCSALGEIKKMELFEKGFNGMREFIRSRYVVDKKEVGKLAPQGNVGRRKESQAKGETKNMFSALMDVDDE</sequence>
<evidence type="ECO:0000313" key="2">
    <source>
        <dbReference type="EMBL" id="KAL0481950.1"/>
    </source>
</evidence>
<keyword evidence="3" id="KW-1185">Reference proteome</keyword>